<dbReference type="EMBL" id="LKEA01000002">
    <property type="protein sequence ID" value="ROW10980.1"/>
    <property type="molecule type" value="Genomic_DNA"/>
</dbReference>
<dbReference type="InterPro" id="IPR011989">
    <property type="entry name" value="ARM-like"/>
</dbReference>
<evidence type="ECO:0000256" key="2">
    <source>
        <dbReference type="ARBA" id="ARBA00022490"/>
    </source>
</evidence>
<dbReference type="GO" id="GO:0005737">
    <property type="term" value="C:cytoplasm"/>
    <property type="evidence" value="ECO:0007669"/>
    <property type="project" value="UniProtKB-SubCell"/>
</dbReference>
<proteinExistence type="predicted"/>
<keyword evidence="2" id="KW-0963">Cytoplasm</keyword>
<organism evidence="8 9">
    <name type="scientific">Cytospora schulzeri</name>
    <dbReference type="NCBI Taxonomy" id="448051"/>
    <lineage>
        <taxon>Eukaryota</taxon>
        <taxon>Fungi</taxon>
        <taxon>Dikarya</taxon>
        <taxon>Ascomycota</taxon>
        <taxon>Pezizomycotina</taxon>
        <taxon>Sordariomycetes</taxon>
        <taxon>Sordariomycetidae</taxon>
        <taxon>Diaporthales</taxon>
        <taxon>Cytosporaceae</taxon>
        <taxon>Cytospora</taxon>
    </lineage>
</organism>
<dbReference type="Pfam" id="PF13001">
    <property type="entry name" value="ECM29_N"/>
    <property type="match status" value="1"/>
</dbReference>
<feature type="region of interest" description="Disordered" evidence="5">
    <location>
        <begin position="760"/>
        <end position="781"/>
    </location>
</feature>
<evidence type="ECO:0000313" key="8">
    <source>
        <dbReference type="EMBL" id="ROW10980.1"/>
    </source>
</evidence>
<dbReference type="GO" id="GO:0043248">
    <property type="term" value="P:proteasome assembly"/>
    <property type="evidence" value="ECO:0007669"/>
    <property type="project" value="InterPro"/>
</dbReference>
<evidence type="ECO:0000259" key="6">
    <source>
        <dbReference type="Pfam" id="PF13001"/>
    </source>
</evidence>
<dbReference type="STRING" id="356882.A0A423X5P5"/>
<keyword evidence="3" id="KW-0677">Repeat</keyword>
<dbReference type="InterPro" id="IPR055443">
    <property type="entry name" value="HEAT_ECM29"/>
</dbReference>
<dbReference type="GO" id="GO:0005634">
    <property type="term" value="C:nucleus"/>
    <property type="evidence" value="ECO:0007669"/>
    <property type="project" value="TreeGrafter"/>
</dbReference>
<dbReference type="PANTHER" id="PTHR23346:SF19">
    <property type="entry name" value="PROTEASOME ADAPTER AND SCAFFOLD PROTEIN ECM29"/>
    <property type="match status" value="1"/>
</dbReference>
<comment type="subcellular location">
    <subcellularLocation>
        <location evidence="1">Cytoplasm</location>
    </subcellularLocation>
</comment>
<dbReference type="InterPro" id="IPR016024">
    <property type="entry name" value="ARM-type_fold"/>
</dbReference>
<feature type="region of interest" description="Disordered" evidence="5">
    <location>
        <begin position="1769"/>
        <end position="1788"/>
    </location>
</feature>
<dbReference type="GO" id="GO:0000502">
    <property type="term" value="C:proteasome complex"/>
    <property type="evidence" value="ECO:0007669"/>
    <property type="project" value="UniProtKB-KW"/>
</dbReference>
<dbReference type="Pfam" id="PF23731">
    <property type="entry name" value="ARM_ECM29_C"/>
    <property type="match status" value="1"/>
</dbReference>
<dbReference type="OrthoDB" id="16066at2759"/>
<dbReference type="SUPFAM" id="SSF48371">
    <property type="entry name" value="ARM repeat"/>
    <property type="match status" value="2"/>
</dbReference>
<evidence type="ECO:0000256" key="4">
    <source>
        <dbReference type="ARBA" id="ARBA00022942"/>
    </source>
</evidence>
<evidence type="ECO:0000256" key="1">
    <source>
        <dbReference type="ARBA" id="ARBA00004496"/>
    </source>
</evidence>
<dbReference type="Proteomes" id="UP000283895">
    <property type="component" value="Unassembled WGS sequence"/>
</dbReference>
<name>A0A423X5P5_9PEZI</name>
<evidence type="ECO:0000313" key="9">
    <source>
        <dbReference type="Proteomes" id="UP000283895"/>
    </source>
</evidence>
<comment type="caution">
    <text evidence="8">The sequence shown here is derived from an EMBL/GenBank/DDBJ whole genome shotgun (WGS) entry which is preliminary data.</text>
</comment>
<evidence type="ECO:0000259" key="7">
    <source>
        <dbReference type="Pfam" id="PF24492"/>
    </source>
</evidence>
<keyword evidence="9" id="KW-1185">Reference proteome</keyword>
<protein>
    <recommendedName>
        <fullName evidence="10">Proteasome component ECM29</fullName>
    </recommendedName>
</protein>
<feature type="compositionally biased region" description="Polar residues" evidence="5">
    <location>
        <begin position="1769"/>
        <end position="1786"/>
    </location>
</feature>
<dbReference type="Pfam" id="PF24492">
    <property type="entry name" value="HEAT_ECM29"/>
    <property type="match status" value="1"/>
</dbReference>
<gene>
    <name evidence="8" type="ORF">VMCG_00872</name>
</gene>
<sequence>MASTEQKELELVDKVNLRILNVANDGQKLGQLLNTYLPPLLLKAGSDHASVRAKVVTIAQRLKVFIKSPDVVLPVAALLDQYIQSSHPVIRQLDITFIQHSIERISADQRRKLVPAILGGIHHNTHTTPARFNFFLHTLKDITIPPRGSKEDEAFRGEIGLSDGKDAEFVATLLGKLLLLTPAKRPFGLSEADVAFLTLGKHEETWGTGGLDLATTKIKATKLLESGAFADDERFMPAINAAASTDYRINSVGEAMLMRNKVSLEDRSRARLLFEAHSRLPPTYRIRILNLLSKSAVSTTFTQAILNVVRRDIKPTDESVDGLQLTKLHKALFEFINWVARIGPGRSDFTIGPTLIDLLRGFITGEQGWPKPNQEKRALDPLDDRNLRARAYETIGVLARGSTMEQSKLLELVAWLFRSLSEDPTPEVVVNIEGALSVMTSLFKPGNGEVDNLRTIILTYMTLSEGGDAVRSVRHAATKWANQCLALSDPIARWVDILAIDGRSDERMEVIEEGRKGLDPWTYRVNDVQITNDLPDWQALVKQFFMEPIGYGASTMMGDGSRIMQNFADLAPQAFPTAVTYCKRMLFLAALKDEFKFEPGWEQQLDTLVKSDKQTRDTISKYLSGVEAFVLEAFLGAAFEGIQEDKPITEECARSFVEVASLSPKSMLEIPDLTVGGLPKLLTVVRSNKKEVRTFAAKALGILAAHPSVSFDLFNIVNNVLLRQSETWRTAVGSEMNAVQGGFLALGHLWSRAVYYPHNNSGSQREGTESSCQVRAEQDNPPQERLFTDGLQCWELKEADVSRELEAKYFKGQQLTRMTEPRPEEWLPPVAELGGTQLSFQEVIFETLTQLWTASIMPADSSITPYIDLLVPQCKKGNERAITALGRLALGLKDDDAALDTILSKMYELHEIKQAEVHFAIGEAITAAIARWDSDIVQLTVDVESATDNYRVGRRTDKVKEVLNKILTDCKATKPSLLKASGIWLFCIIQHCSHLPEIQSRLRECQVAFMRLLSARDELVQETASRGLALVYEKGDPSLKEELVKDLVGAFTGSSTQLKVEEETELFEAGALPTGEGKSVTSYKDIVSLANEVGDQSLVYKFMSLASNAATWSTRSAFGRFGLSNILSESEVDPKLYPKLYRYRFDPNPNVQRSMNDIWKALVKDSNAVIEAQFDAIMIDLLKSIHAKEWRVRQASCTAISDLMSGRPFQKYAKYYADIWTKALKVLDDVKATVRGEASKLCMGMANTLTRQLEEGGVSASAKDMMSSTLPFLLSDKGIESGVTEVKSFAIDTVIKITKTGGSALRPYIATIVTHLLGLLSTIEPDAINYYYQRFGEDDREKIDKIRSQMVNQSPISQAIENCLRNVDSAVMPDLASGLEEAIKSALGMPTKVGCARVLGTLATRHTNDFAPYTDRFLRLLEKQCLDRNDEVSGGYARAAAYIMRHAPSEAKERFVTRFTDLYFNAEDEARRQKVADVILSLSKISPDHFNALEGTLLPFSYLGMHDTDEYVTKAFKEVWDTHAGSSRTVTRFIPEVVVLVQKALDTPQWSVKHAGALTSASAVVAVTAVGDLTGSTVNVSHLKQLWPVFDKALALKTFDGKEKLLEGLADFTSKGKAYWSTDDTVKAQLKKVALREAKRNNDAYRVHAFKCLWKCAAARDDVDMWEEVVTIVKPYIEEYADEDRMEIDGDDKGGKAVREKEVLVYKTVLNAVEAVAKGYNRPLMRSQPLGVLGKVLDALQPFLGKAKFDTVRREIWYRCVEDLLGDANSSPEGDAGQQQQTSGSATDGAKTALGYLESLDVDKPDVGVETQRLARAAATVSLAKAVKAGRVFGQVEEVVGRMRKVVGDAKGDERSADVRKVLGDALGEL</sequence>
<evidence type="ECO:0008006" key="10">
    <source>
        <dbReference type="Google" id="ProtNLM"/>
    </source>
</evidence>
<dbReference type="Gene3D" id="1.25.10.10">
    <property type="entry name" value="Leucine-rich Repeat Variant"/>
    <property type="match status" value="2"/>
</dbReference>
<accession>A0A423X5P5</accession>
<dbReference type="GO" id="GO:0036503">
    <property type="term" value="P:ERAD pathway"/>
    <property type="evidence" value="ECO:0007669"/>
    <property type="project" value="TreeGrafter"/>
</dbReference>
<dbReference type="GO" id="GO:0060090">
    <property type="term" value="F:molecular adaptor activity"/>
    <property type="evidence" value="ECO:0007669"/>
    <property type="project" value="InterPro"/>
</dbReference>
<evidence type="ECO:0000256" key="3">
    <source>
        <dbReference type="ARBA" id="ARBA00022737"/>
    </source>
</evidence>
<keyword evidence="4" id="KW-0647">Proteasome</keyword>
<feature type="domain" description="Proteasome component Ecm29 N-terminal" evidence="6">
    <location>
        <begin position="12"/>
        <end position="499"/>
    </location>
</feature>
<feature type="domain" description="Proteasome adapter and scaffold protein ECM29 HEAT-repeat" evidence="7">
    <location>
        <begin position="1305"/>
        <end position="1464"/>
    </location>
</feature>
<dbReference type="PANTHER" id="PTHR23346">
    <property type="entry name" value="TRANSLATIONAL ACTIVATOR GCN1-RELATED"/>
    <property type="match status" value="1"/>
</dbReference>
<evidence type="ECO:0000256" key="5">
    <source>
        <dbReference type="SAM" id="MobiDB-lite"/>
    </source>
</evidence>
<reference evidence="8 9" key="1">
    <citation type="submission" date="2015-09" db="EMBL/GenBank/DDBJ databases">
        <title>Host preference determinants of Valsa canker pathogens revealed by comparative genomics.</title>
        <authorList>
            <person name="Yin Z."/>
            <person name="Huang L."/>
        </authorList>
    </citation>
    <scope>NUCLEOTIDE SEQUENCE [LARGE SCALE GENOMIC DNA]</scope>
    <source>
        <strain evidence="8 9">03-1</strain>
    </source>
</reference>
<feature type="compositionally biased region" description="Polar residues" evidence="5">
    <location>
        <begin position="760"/>
        <end position="773"/>
    </location>
</feature>
<dbReference type="InterPro" id="IPR024372">
    <property type="entry name" value="Ecm29_N"/>
</dbReference>